<evidence type="ECO:0000256" key="6">
    <source>
        <dbReference type="ARBA" id="ARBA00022692"/>
    </source>
</evidence>
<feature type="transmembrane region" description="Helical" evidence="9">
    <location>
        <begin position="107"/>
        <end position="126"/>
    </location>
</feature>
<dbReference type="InterPro" id="IPR011701">
    <property type="entry name" value="MFS"/>
</dbReference>
<evidence type="ECO:0000256" key="4">
    <source>
        <dbReference type="ARBA" id="ARBA00022448"/>
    </source>
</evidence>
<evidence type="ECO:0000256" key="1">
    <source>
        <dbReference type="ARBA" id="ARBA00004651"/>
    </source>
</evidence>
<dbReference type="Proteomes" id="UP001436297">
    <property type="component" value="Chromosome"/>
</dbReference>
<dbReference type="CDD" id="cd17320">
    <property type="entry name" value="MFS_MdfA_MDR_like"/>
    <property type="match status" value="1"/>
</dbReference>
<evidence type="ECO:0000256" key="9">
    <source>
        <dbReference type="RuleBase" id="RU365088"/>
    </source>
</evidence>
<feature type="transmembrane region" description="Helical" evidence="9">
    <location>
        <begin position="256"/>
        <end position="276"/>
    </location>
</feature>
<protein>
    <recommendedName>
        <fullName evidence="9">Bcr/CflA family efflux transporter</fullName>
    </recommendedName>
</protein>
<dbReference type="InterPro" id="IPR004812">
    <property type="entry name" value="Efflux_drug-R_Bcr/CmlA"/>
</dbReference>
<comment type="similarity">
    <text evidence="2 9">Belongs to the major facilitator superfamily. Bcr/CmlA family.</text>
</comment>
<keyword evidence="12" id="KW-1185">Reference proteome</keyword>
<dbReference type="RefSeq" id="WP_251517666.1">
    <property type="nucleotide sequence ID" value="NZ_CP128355.1"/>
</dbReference>
<feature type="transmembrane region" description="Helical" evidence="9">
    <location>
        <begin position="138"/>
        <end position="162"/>
    </location>
</feature>
<evidence type="ECO:0000259" key="10">
    <source>
        <dbReference type="PROSITE" id="PS50850"/>
    </source>
</evidence>
<keyword evidence="7 9" id="KW-1133">Transmembrane helix</keyword>
<accession>A0ABZ3ED80</accession>
<dbReference type="Pfam" id="PF07690">
    <property type="entry name" value="MFS_1"/>
    <property type="match status" value="1"/>
</dbReference>
<dbReference type="PANTHER" id="PTHR23502:SF132">
    <property type="entry name" value="POLYAMINE TRANSPORTER 2-RELATED"/>
    <property type="match status" value="1"/>
</dbReference>
<dbReference type="PROSITE" id="PS50850">
    <property type="entry name" value="MFS"/>
    <property type="match status" value="1"/>
</dbReference>
<feature type="transmembrane region" description="Helical" evidence="9">
    <location>
        <begin position="372"/>
        <end position="397"/>
    </location>
</feature>
<feature type="transmembrane region" description="Helical" evidence="9">
    <location>
        <begin position="80"/>
        <end position="101"/>
    </location>
</feature>
<evidence type="ECO:0000256" key="8">
    <source>
        <dbReference type="ARBA" id="ARBA00023136"/>
    </source>
</evidence>
<dbReference type="PROSITE" id="PS00216">
    <property type="entry name" value="SUGAR_TRANSPORT_1"/>
    <property type="match status" value="1"/>
</dbReference>
<proteinExistence type="inferred from homology"/>
<comment type="subcellular location">
    <subcellularLocation>
        <location evidence="1 9">Cell membrane</location>
        <topology evidence="1 9">Multi-pass membrane protein</topology>
    </subcellularLocation>
</comment>
<keyword evidence="8 9" id="KW-0472">Membrane</keyword>
<evidence type="ECO:0000313" key="11">
    <source>
        <dbReference type="EMBL" id="XAF70809.1"/>
    </source>
</evidence>
<dbReference type="NCBIfam" id="TIGR00710">
    <property type="entry name" value="efflux_Bcr_CflA"/>
    <property type="match status" value="1"/>
</dbReference>
<dbReference type="InterPro" id="IPR036259">
    <property type="entry name" value="MFS_trans_sf"/>
</dbReference>
<keyword evidence="4 9" id="KW-0813">Transport</keyword>
<dbReference type="InterPro" id="IPR001958">
    <property type="entry name" value="Tet-R_TetA/multi-R_MdtG-like"/>
</dbReference>
<comment type="similarity">
    <text evidence="3">Belongs to the major facilitator superfamily. TCR/Tet family.</text>
</comment>
<keyword evidence="5 9" id="KW-1003">Cell membrane</keyword>
<dbReference type="PANTHER" id="PTHR23502">
    <property type="entry name" value="MAJOR FACILITATOR SUPERFAMILY"/>
    <property type="match status" value="1"/>
</dbReference>
<feature type="transmembrane region" description="Helical" evidence="9">
    <location>
        <begin position="49"/>
        <end position="68"/>
    </location>
</feature>
<feature type="transmembrane region" description="Helical" evidence="9">
    <location>
        <begin position="283"/>
        <end position="303"/>
    </location>
</feature>
<dbReference type="SUPFAM" id="SSF103473">
    <property type="entry name" value="MFS general substrate transporter"/>
    <property type="match status" value="1"/>
</dbReference>
<dbReference type="PRINTS" id="PR01035">
    <property type="entry name" value="TCRTETA"/>
</dbReference>
<gene>
    <name evidence="11" type="ORF">QQM35_01445</name>
</gene>
<feature type="transmembrane region" description="Helical" evidence="9">
    <location>
        <begin position="347"/>
        <end position="366"/>
    </location>
</feature>
<evidence type="ECO:0000256" key="2">
    <source>
        <dbReference type="ARBA" id="ARBA00006236"/>
    </source>
</evidence>
<name>A0ABZ3ED80_9STAP</name>
<feature type="transmembrane region" description="Helical" evidence="9">
    <location>
        <begin position="309"/>
        <end position="335"/>
    </location>
</feature>
<dbReference type="EMBL" id="CP128355">
    <property type="protein sequence ID" value="XAF70809.1"/>
    <property type="molecule type" value="Genomic_DNA"/>
</dbReference>
<feature type="transmembrane region" description="Helical" evidence="9">
    <location>
        <begin position="12"/>
        <end position="29"/>
    </location>
</feature>
<feature type="transmembrane region" description="Helical" evidence="9">
    <location>
        <begin position="209"/>
        <end position="236"/>
    </location>
</feature>
<dbReference type="Gene3D" id="1.20.1720.10">
    <property type="entry name" value="Multidrug resistance protein D"/>
    <property type="match status" value="1"/>
</dbReference>
<keyword evidence="6 9" id="KW-0812">Transmembrane</keyword>
<feature type="transmembrane region" description="Helical" evidence="9">
    <location>
        <begin position="168"/>
        <end position="188"/>
    </location>
</feature>
<feature type="domain" description="Major facilitator superfamily (MFS) profile" evidence="10">
    <location>
        <begin position="14"/>
        <end position="400"/>
    </location>
</feature>
<evidence type="ECO:0000256" key="3">
    <source>
        <dbReference type="ARBA" id="ARBA00007520"/>
    </source>
</evidence>
<evidence type="ECO:0000256" key="7">
    <source>
        <dbReference type="ARBA" id="ARBA00022989"/>
    </source>
</evidence>
<evidence type="ECO:0000256" key="5">
    <source>
        <dbReference type="ARBA" id="ARBA00022475"/>
    </source>
</evidence>
<dbReference type="InterPro" id="IPR005829">
    <property type="entry name" value="Sugar_transporter_CS"/>
</dbReference>
<organism evidence="11 12">
    <name type="scientific">Staphylococcus hsinchuensis</name>
    <dbReference type="NCBI Taxonomy" id="3051183"/>
    <lineage>
        <taxon>Bacteria</taxon>
        <taxon>Bacillati</taxon>
        <taxon>Bacillota</taxon>
        <taxon>Bacilli</taxon>
        <taxon>Bacillales</taxon>
        <taxon>Staphylococcaceae</taxon>
        <taxon>Staphylococcus</taxon>
    </lineage>
</organism>
<evidence type="ECO:0000313" key="12">
    <source>
        <dbReference type="Proteomes" id="UP001436297"/>
    </source>
</evidence>
<dbReference type="InterPro" id="IPR020846">
    <property type="entry name" value="MFS_dom"/>
</dbReference>
<sequence length="402" mass="43067">MTEKETTNKQSTLFTIILGALTAIGALSIDMFLPGLPQIQSDFNTTTTHAQMAVSMFLIGLALGNLFVGPISDALGRKKPLIFAMGLFTLASIGICFTNSIEFMLALRFVQGLCGGAGAVISRAIASDLYSGKQLTQFLALLMLVNGIAPIIAPTIGGGIITYANWRMVFIVLTVFGILMLVGSTIKVNETLTSEHREPPQILIIFRNFLTLLRSAHFVLPMLIQGVTFVMLFSYISASPFITQRVYSLTAQQFSYMFAGIGITLIISSQLTGKLVNYIERQYLLRTLTAIQIIGVVCVVTTLTAHLPIVVLIAGFILLVAPVTGVSTLAFSIAMDESTVGNGSASSLLGLIQSLLGGVASSLVGLMGEQNIIPYVVIIIVAGICLIVLQTLNYIVFRKSNI</sequence>
<reference evidence="11 12" key="1">
    <citation type="journal article" date="2024" name="Pathogens">
        <title>Staphylococcus hsinchuensis sp. nov., Isolated from Soymilk.</title>
        <authorList>
            <person name="Wang Y.T."/>
            <person name="Lin Y.C."/>
            <person name="Hsieh Y.H."/>
            <person name="Lin Y.T."/>
            <person name="Hamada M."/>
            <person name="Chen C.C."/>
            <person name="Liou J.S."/>
            <person name="Lee A.Y."/>
            <person name="Zhang W.L."/>
            <person name="Chen Y.T."/>
            <person name="Huang C.H."/>
        </authorList>
    </citation>
    <scope>NUCLEOTIDE SEQUENCE [LARGE SCALE GENOMIC DNA]</scope>
    <source>
        <strain evidence="11 12">H164</strain>
    </source>
</reference>